<dbReference type="InterPro" id="IPR036259">
    <property type="entry name" value="MFS_trans_sf"/>
</dbReference>
<dbReference type="PRINTS" id="PR01036">
    <property type="entry name" value="TCRTETB"/>
</dbReference>
<feature type="transmembrane region" description="Helical" evidence="7">
    <location>
        <begin position="352"/>
        <end position="373"/>
    </location>
</feature>
<sequence>MIKSARNMAGLPWIAAMAFFMQALDATILNTALPSIAESLNRSPLTMQSAIISYTLTVAMLIPVSGWLADRFGTRRIFILAVSLFTLGSLLCALSGSLPFLVASRVIQGVGGAMMMPVARLALIRAYPRSELLPVLNFVTIPGLIGPVMGPLLGGLLVTYATWHWIFILNIPIGLLGIFYARKYMPDFTMPKRAFDIIGFLLFGSSLVMISVSLEIMGRPNIASYLPAAVLLGGLLMLLFYIFHAKGHPNPLIGLPLFKTRTFYVGIAGNVASRLGTGCVPFLMPLMLQVGFGYSAIIAGCMMAPTAIGSMMAKSAVTQVLRSLGYRTVLVGITAIIGVLIALFAFQSPGMSPWLMILPLFILGMAMSTQFTAMNTITLADLTDNNASSGNSVLAVTQQLAISFGVAISAVVLRFYDGLSFGNNIDHFHYTFITMGAVTLLSSVVFLLLKPRDGDNLTQGRNVKKVTQPAEAESEV</sequence>
<dbReference type="PROSITE" id="PS50850">
    <property type="entry name" value="MFS"/>
    <property type="match status" value="1"/>
</dbReference>
<accession>A0ABP1Y2I7</accession>
<name>A0ABP1Y2I7_YEREN</name>
<dbReference type="Pfam" id="PF07690">
    <property type="entry name" value="MFS_1"/>
    <property type="match status" value="1"/>
</dbReference>
<feature type="transmembrane region" description="Helical" evidence="7">
    <location>
        <begin position="50"/>
        <end position="70"/>
    </location>
</feature>
<keyword evidence="3" id="KW-1003">Cell membrane</keyword>
<feature type="transmembrane region" description="Helical" evidence="7">
    <location>
        <begin position="163"/>
        <end position="182"/>
    </location>
</feature>
<evidence type="ECO:0000313" key="9">
    <source>
        <dbReference type="EMBL" id="CND76044.1"/>
    </source>
</evidence>
<feature type="transmembrane region" description="Helical" evidence="7">
    <location>
        <begin position="194"/>
        <end position="216"/>
    </location>
</feature>
<dbReference type="NCBIfam" id="TIGR00711">
    <property type="entry name" value="efflux_EmrB"/>
    <property type="match status" value="1"/>
</dbReference>
<organism evidence="9 10">
    <name type="scientific">Yersinia enterocolitica</name>
    <dbReference type="NCBI Taxonomy" id="630"/>
    <lineage>
        <taxon>Bacteria</taxon>
        <taxon>Pseudomonadati</taxon>
        <taxon>Pseudomonadota</taxon>
        <taxon>Gammaproteobacteria</taxon>
        <taxon>Enterobacterales</taxon>
        <taxon>Yersiniaceae</taxon>
        <taxon>Yersinia</taxon>
    </lineage>
</organism>
<comment type="subcellular location">
    <subcellularLocation>
        <location evidence="1">Cell membrane</location>
        <topology evidence="1">Multi-pass membrane protein</topology>
    </subcellularLocation>
</comment>
<dbReference type="NCBIfam" id="NF007799">
    <property type="entry name" value="PRK10504.1"/>
    <property type="match status" value="1"/>
</dbReference>
<feature type="transmembrane region" description="Helical" evidence="7">
    <location>
        <begin position="324"/>
        <end position="346"/>
    </location>
</feature>
<keyword evidence="5 7" id="KW-1133">Transmembrane helix</keyword>
<keyword evidence="6 7" id="KW-0472">Membrane</keyword>
<proteinExistence type="predicted"/>
<feature type="transmembrane region" description="Helical" evidence="7">
    <location>
        <begin position="135"/>
        <end position="157"/>
    </location>
</feature>
<dbReference type="Gene3D" id="1.20.1250.20">
    <property type="entry name" value="MFS general substrate transporter like domains"/>
    <property type="match status" value="1"/>
</dbReference>
<dbReference type="InterPro" id="IPR004638">
    <property type="entry name" value="EmrB-like"/>
</dbReference>
<keyword evidence="2" id="KW-0813">Transport</keyword>
<feature type="transmembrane region" description="Helical" evidence="7">
    <location>
        <begin position="263"/>
        <end position="284"/>
    </location>
</feature>
<feature type="transmembrane region" description="Helical" evidence="7">
    <location>
        <begin position="77"/>
        <end position="100"/>
    </location>
</feature>
<dbReference type="Proteomes" id="UP000041601">
    <property type="component" value="Unassembled WGS sequence"/>
</dbReference>
<gene>
    <name evidence="9" type="primary">hsrA_1</name>
    <name evidence="9" type="ORF">ERS137959_02127</name>
</gene>
<dbReference type="Gene3D" id="1.20.1720.10">
    <property type="entry name" value="Multidrug resistance protein D"/>
    <property type="match status" value="1"/>
</dbReference>
<feature type="transmembrane region" description="Helical" evidence="7">
    <location>
        <begin position="428"/>
        <end position="449"/>
    </location>
</feature>
<evidence type="ECO:0000256" key="2">
    <source>
        <dbReference type="ARBA" id="ARBA00022448"/>
    </source>
</evidence>
<feature type="transmembrane region" description="Helical" evidence="7">
    <location>
        <begin position="290"/>
        <end position="312"/>
    </location>
</feature>
<feature type="domain" description="Major facilitator superfamily (MFS) profile" evidence="8">
    <location>
        <begin position="11"/>
        <end position="454"/>
    </location>
</feature>
<evidence type="ECO:0000256" key="6">
    <source>
        <dbReference type="ARBA" id="ARBA00023136"/>
    </source>
</evidence>
<feature type="transmembrane region" description="Helical" evidence="7">
    <location>
        <begin position="222"/>
        <end position="243"/>
    </location>
</feature>
<protein>
    <submittedName>
        <fullName evidence="9">Membrane transport protein</fullName>
    </submittedName>
</protein>
<dbReference type="PANTHER" id="PTHR42718:SF46">
    <property type="entry name" value="BLR6921 PROTEIN"/>
    <property type="match status" value="1"/>
</dbReference>
<dbReference type="EMBL" id="CPXJ01000022">
    <property type="protein sequence ID" value="CND76044.1"/>
    <property type="molecule type" value="Genomic_DNA"/>
</dbReference>
<dbReference type="SUPFAM" id="SSF103473">
    <property type="entry name" value="MFS general substrate transporter"/>
    <property type="match status" value="1"/>
</dbReference>
<feature type="transmembrane region" description="Helical" evidence="7">
    <location>
        <begin position="106"/>
        <end position="123"/>
    </location>
</feature>
<reference evidence="9 10" key="1">
    <citation type="submission" date="2015-03" db="EMBL/GenBank/DDBJ databases">
        <authorList>
            <consortium name="Pathogen Informatics"/>
            <person name="Murphy D."/>
        </authorList>
    </citation>
    <scope>NUCLEOTIDE SEQUENCE [LARGE SCALE GENOMIC DNA]</scope>
    <source>
        <strain evidence="9 10">IP05342</strain>
    </source>
</reference>
<dbReference type="RefSeq" id="WP_050156222.1">
    <property type="nucleotide sequence ID" value="NZ_CPXJ01000022.1"/>
</dbReference>
<evidence type="ECO:0000313" key="10">
    <source>
        <dbReference type="Proteomes" id="UP000041601"/>
    </source>
</evidence>
<evidence type="ECO:0000256" key="1">
    <source>
        <dbReference type="ARBA" id="ARBA00004651"/>
    </source>
</evidence>
<dbReference type="InterPro" id="IPR011701">
    <property type="entry name" value="MFS"/>
</dbReference>
<evidence type="ECO:0000256" key="5">
    <source>
        <dbReference type="ARBA" id="ARBA00022989"/>
    </source>
</evidence>
<feature type="transmembrane region" description="Helical" evidence="7">
    <location>
        <begin position="393"/>
        <end position="416"/>
    </location>
</feature>
<dbReference type="InterPro" id="IPR020846">
    <property type="entry name" value="MFS_dom"/>
</dbReference>
<evidence type="ECO:0000256" key="7">
    <source>
        <dbReference type="SAM" id="Phobius"/>
    </source>
</evidence>
<keyword evidence="10" id="KW-1185">Reference proteome</keyword>
<evidence type="ECO:0000259" key="8">
    <source>
        <dbReference type="PROSITE" id="PS50850"/>
    </source>
</evidence>
<comment type="caution">
    <text evidence="9">The sequence shown here is derived from an EMBL/GenBank/DDBJ whole genome shotgun (WGS) entry which is preliminary data.</text>
</comment>
<dbReference type="PANTHER" id="PTHR42718">
    <property type="entry name" value="MAJOR FACILITATOR SUPERFAMILY MULTIDRUG TRANSPORTER MFSC"/>
    <property type="match status" value="1"/>
</dbReference>
<evidence type="ECO:0000256" key="4">
    <source>
        <dbReference type="ARBA" id="ARBA00022692"/>
    </source>
</evidence>
<keyword evidence="4 7" id="KW-0812">Transmembrane</keyword>
<dbReference type="CDD" id="cd17503">
    <property type="entry name" value="MFS_LmrB_MDR_like"/>
    <property type="match status" value="1"/>
</dbReference>
<evidence type="ECO:0000256" key="3">
    <source>
        <dbReference type="ARBA" id="ARBA00022475"/>
    </source>
</evidence>